<feature type="domain" description="Outer membrane protein OmpA-like transmembrane" evidence="4">
    <location>
        <begin position="26"/>
        <end position="174"/>
    </location>
</feature>
<dbReference type="InterPro" id="IPR000498">
    <property type="entry name" value="OmpA-like_TM_dom"/>
</dbReference>
<reference evidence="6" key="2">
    <citation type="submission" date="2014-09" db="EMBL/GenBank/DDBJ databases">
        <authorList>
            <consortium name="NBRP consortium"/>
            <person name="Sawabe T."/>
            <person name="Meirelles P."/>
            <person name="Nakanishi M."/>
            <person name="Sayaka M."/>
            <person name="Hattori M."/>
            <person name="Ohkuma M."/>
        </authorList>
    </citation>
    <scope>NUCLEOTIDE SEQUENCE [LARGE SCALE GENOMIC DNA]</scope>
    <source>
        <strain evidence="6">JCM 19239</strain>
    </source>
</reference>
<sequence>MKKQTQWSLALIASIGTLSVNAAALDASYYIGAKIGGGHVSQLDNTVTELIDVDKNVTTWSAYAGIRVLPWLAAEIGYVDLGKISLRDVDGDYTATGVDLAAKAIYNINDKFDLFFRAGAFIYDWKANGNNVCCNDSYVTGTVGAGAEYQIAEKWSALVDYKYYPNVGGTPDFHTYSIGAQYTF</sequence>
<keyword evidence="2" id="KW-0626">Porin</keyword>
<keyword evidence="6" id="KW-1185">Reference proteome</keyword>
<dbReference type="Pfam" id="PF01389">
    <property type="entry name" value="OmpA_membrane"/>
    <property type="match status" value="1"/>
</dbReference>
<evidence type="ECO:0000259" key="4">
    <source>
        <dbReference type="Pfam" id="PF01389"/>
    </source>
</evidence>
<protein>
    <submittedName>
        <fullName evidence="5">Outer membrane protein A</fullName>
    </submittedName>
</protein>
<keyword evidence="2" id="KW-0812">Transmembrane</keyword>
<evidence type="ECO:0000313" key="5">
    <source>
        <dbReference type="EMBL" id="GAL24245.1"/>
    </source>
</evidence>
<keyword evidence="2" id="KW-0406">Ion transport</keyword>
<organism evidence="5 6">
    <name type="scientific">Vibrio variabilis</name>
    <dbReference type="NCBI Taxonomy" id="990271"/>
    <lineage>
        <taxon>Bacteria</taxon>
        <taxon>Pseudomonadati</taxon>
        <taxon>Pseudomonadota</taxon>
        <taxon>Gammaproteobacteria</taxon>
        <taxon>Vibrionales</taxon>
        <taxon>Vibrionaceae</taxon>
        <taxon>Vibrio</taxon>
    </lineage>
</organism>
<feature type="signal peptide" evidence="3">
    <location>
        <begin position="1"/>
        <end position="22"/>
    </location>
</feature>
<evidence type="ECO:0000256" key="3">
    <source>
        <dbReference type="SAM" id="SignalP"/>
    </source>
</evidence>
<evidence type="ECO:0000256" key="1">
    <source>
        <dbReference type="ARBA" id="ARBA00005710"/>
    </source>
</evidence>
<keyword evidence="3" id="KW-0732">Signal</keyword>
<evidence type="ECO:0000256" key="2">
    <source>
        <dbReference type="ARBA" id="ARBA00023114"/>
    </source>
</evidence>
<comment type="caution">
    <text evidence="5">The sequence shown here is derived from an EMBL/GenBank/DDBJ whole genome shotgun (WGS) entry which is preliminary data.</text>
</comment>
<keyword evidence="2" id="KW-0813">Transport</keyword>
<dbReference type="SUPFAM" id="SSF56925">
    <property type="entry name" value="OMPA-like"/>
    <property type="match status" value="1"/>
</dbReference>
<dbReference type="InterPro" id="IPR011250">
    <property type="entry name" value="OMP/PagP_B-barrel"/>
</dbReference>
<evidence type="ECO:0000313" key="6">
    <source>
        <dbReference type="Proteomes" id="UP000029223"/>
    </source>
</evidence>
<gene>
    <name evidence="5" type="ORF">JCM19239_3948</name>
</gene>
<dbReference type="Proteomes" id="UP000029223">
    <property type="component" value="Unassembled WGS sequence"/>
</dbReference>
<name>A0ABQ0J7R0_9VIBR</name>
<dbReference type="Gene3D" id="2.40.160.20">
    <property type="match status" value="1"/>
</dbReference>
<proteinExistence type="inferred from homology"/>
<comment type="similarity">
    <text evidence="1">Belongs to the outer membrane OOP (TC 1.B.6) superfamily. OmpA family.</text>
</comment>
<feature type="chain" id="PRO_5046966653" evidence="3">
    <location>
        <begin position="23"/>
        <end position="184"/>
    </location>
</feature>
<reference evidence="6" key="1">
    <citation type="submission" date="2014-09" db="EMBL/GenBank/DDBJ databases">
        <title>Vibrio variabilis JCM 19239. (C206) whole genome shotgun sequence.</title>
        <authorList>
            <person name="Sawabe T."/>
            <person name="Meirelles P."/>
            <person name="Nakanishi M."/>
            <person name="Sayaka M."/>
            <person name="Hattori M."/>
            <person name="Ohkuma M."/>
        </authorList>
    </citation>
    <scope>NUCLEOTIDE SEQUENCE [LARGE SCALE GENOMIC DNA]</scope>
    <source>
        <strain evidence="6">JCM 19239</strain>
    </source>
</reference>
<dbReference type="EMBL" id="BBMS01000003">
    <property type="protein sequence ID" value="GAL24245.1"/>
    <property type="molecule type" value="Genomic_DNA"/>
</dbReference>
<accession>A0ABQ0J7R0</accession>